<organism evidence="2 3">
    <name type="scientific">Fonsecaea pedrosoi CBS 271.37</name>
    <dbReference type="NCBI Taxonomy" id="1442368"/>
    <lineage>
        <taxon>Eukaryota</taxon>
        <taxon>Fungi</taxon>
        <taxon>Dikarya</taxon>
        <taxon>Ascomycota</taxon>
        <taxon>Pezizomycotina</taxon>
        <taxon>Eurotiomycetes</taxon>
        <taxon>Chaetothyriomycetidae</taxon>
        <taxon>Chaetothyriales</taxon>
        <taxon>Herpotrichiellaceae</taxon>
        <taxon>Fonsecaea</taxon>
    </lineage>
</organism>
<proteinExistence type="predicted"/>
<name>A0A0D2F132_9EURO</name>
<keyword evidence="3" id="KW-1185">Reference proteome</keyword>
<reference evidence="2 3" key="1">
    <citation type="submission" date="2015-01" db="EMBL/GenBank/DDBJ databases">
        <title>The Genome Sequence of Fonsecaea pedrosoi CBS 271.37.</title>
        <authorList>
            <consortium name="The Broad Institute Genomics Platform"/>
            <person name="Cuomo C."/>
            <person name="de Hoog S."/>
            <person name="Gorbushina A."/>
            <person name="Stielow B."/>
            <person name="Teixiera M."/>
            <person name="Abouelleil A."/>
            <person name="Chapman S.B."/>
            <person name="Priest M."/>
            <person name="Young S.K."/>
            <person name="Wortman J."/>
            <person name="Nusbaum C."/>
            <person name="Birren B."/>
        </authorList>
    </citation>
    <scope>NUCLEOTIDE SEQUENCE [LARGE SCALE GENOMIC DNA]</scope>
    <source>
        <strain evidence="2 3">CBS 271.37</strain>
    </source>
</reference>
<evidence type="ECO:0000256" key="1">
    <source>
        <dbReference type="SAM" id="MobiDB-lite"/>
    </source>
</evidence>
<dbReference type="EMBL" id="KN846972">
    <property type="protein sequence ID" value="KIW80337.1"/>
    <property type="molecule type" value="Genomic_DNA"/>
</dbReference>
<protein>
    <submittedName>
        <fullName evidence="2">Uncharacterized protein</fullName>
    </submittedName>
</protein>
<feature type="region of interest" description="Disordered" evidence="1">
    <location>
        <begin position="49"/>
        <end position="116"/>
    </location>
</feature>
<dbReference type="RefSeq" id="XP_013284145.1">
    <property type="nucleotide sequence ID" value="XM_013428691.1"/>
</dbReference>
<dbReference type="HOGENOM" id="CLU_921346_0_0_1"/>
<accession>A0A0D2F132</accession>
<feature type="compositionally biased region" description="Acidic residues" evidence="1">
    <location>
        <begin position="95"/>
        <end position="106"/>
    </location>
</feature>
<dbReference type="AlphaFoldDB" id="A0A0D2F132"/>
<evidence type="ECO:0000313" key="2">
    <source>
        <dbReference type="EMBL" id="KIW80337.1"/>
    </source>
</evidence>
<dbReference type="Proteomes" id="UP000053029">
    <property type="component" value="Unassembled WGS sequence"/>
</dbReference>
<feature type="compositionally biased region" description="Low complexity" evidence="1">
    <location>
        <begin position="49"/>
        <end position="69"/>
    </location>
</feature>
<feature type="compositionally biased region" description="Basic and acidic residues" evidence="1">
    <location>
        <begin position="78"/>
        <end position="94"/>
    </location>
</feature>
<dbReference type="OrthoDB" id="4137977at2759"/>
<gene>
    <name evidence="2" type="ORF">Z517_06952</name>
</gene>
<sequence length="306" mass="34725">MSATTPRSKSEGKYANPTIRIFVGRKRQLFHVHYAFLEKTDFFKVHGDPTFPTGTTPTPTRTPTRVSTRAGRSLDSPVRSEHTVTPDRGNIKEELDFEDDTYENDGESNGASPAGASDAVTASAYRLQGLIYEPEAFEVVVNYLYNEPPDIPTTGSECIILMKAYILALHYRMPGLQDDVVDCFRKYHAEYDVKFAHLFWISGRVGEGDAMCKVPLIQYLVDQIAFEIFQRGYDNFVQNNTDFEVFLTKGDRPLRKELFKAMSKVAEEKDPLDPALGTHRWRVEDYPKFERGDDASPTSLEIIDLD</sequence>
<dbReference type="VEuPathDB" id="FungiDB:Z517_06952"/>
<dbReference type="GeneID" id="25306442"/>
<evidence type="ECO:0000313" key="3">
    <source>
        <dbReference type="Proteomes" id="UP000053029"/>
    </source>
</evidence>